<dbReference type="SMART" id="SM00584">
    <property type="entry name" value="TLDc"/>
    <property type="match status" value="1"/>
</dbReference>
<dbReference type="Gene3D" id="3.30.710.10">
    <property type="entry name" value="Potassium Channel Kv1.1, Chain A"/>
    <property type="match status" value="1"/>
</dbReference>
<gene>
    <name evidence="3" type="ORF">RirG_224110</name>
</gene>
<dbReference type="PANTHER" id="PTHR46306:SF1">
    <property type="entry name" value="BTB_POZ DOMAIN-CONTAINING PROTEIN 9"/>
    <property type="match status" value="1"/>
</dbReference>
<evidence type="ECO:0008006" key="5">
    <source>
        <dbReference type="Google" id="ProtNLM"/>
    </source>
</evidence>
<accession>A0A015LLD3</accession>
<dbReference type="HOGENOM" id="CLU_021542_0_2_1"/>
<dbReference type="PROSITE" id="PS50097">
    <property type="entry name" value="BTB"/>
    <property type="match status" value="1"/>
</dbReference>
<dbReference type="GO" id="GO:0005737">
    <property type="term" value="C:cytoplasm"/>
    <property type="evidence" value="ECO:0007669"/>
    <property type="project" value="TreeGrafter"/>
</dbReference>
<reference evidence="3 4" key="1">
    <citation type="submission" date="2014-02" db="EMBL/GenBank/DDBJ databases">
        <title>Single nucleus genome sequencing reveals high similarity among nuclei of an endomycorrhizal fungus.</title>
        <authorList>
            <person name="Lin K."/>
            <person name="Geurts R."/>
            <person name="Zhang Z."/>
            <person name="Limpens E."/>
            <person name="Saunders D.G."/>
            <person name="Mu D."/>
            <person name="Pang E."/>
            <person name="Cao H."/>
            <person name="Cha H."/>
            <person name="Lin T."/>
            <person name="Zhou Q."/>
            <person name="Shang Y."/>
            <person name="Li Y."/>
            <person name="Ivanov S."/>
            <person name="Sharma T."/>
            <person name="Velzen R.V."/>
            <person name="Ruijter N.D."/>
            <person name="Aanen D.K."/>
            <person name="Win J."/>
            <person name="Kamoun S."/>
            <person name="Bisseling T."/>
            <person name="Huang S."/>
        </authorList>
    </citation>
    <scope>NUCLEOTIDE SEQUENCE [LARGE SCALE GENOMIC DNA]</scope>
    <source>
        <strain evidence="4">DAOM197198w</strain>
    </source>
</reference>
<dbReference type="Pfam" id="PF07534">
    <property type="entry name" value="TLD"/>
    <property type="match status" value="1"/>
</dbReference>
<feature type="domain" description="TLDc" evidence="2">
    <location>
        <begin position="302"/>
        <end position="471"/>
    </location>
</feature>
<organism evidence="3 4">
    <name type="scientific">Rhizophagus irregularis (strain DAOM 197198w)</name>
    <name type="common">Glomus intraradices</name>
    <dbReference type="NCBI Taxonomy" id="1432141"/>
    <lineage>
        <taxon>Eukaryota</taxon>
        <taxon>Fungi</taxon>
        <taxon>Fungi incertae sedis</taxon>
        <taxon>Mucoromycota</taxon>
        <taxon>Glomeromycotina</taxon>
        <taxon>Glomeromycetes</taxon>
        <taxon>Glomerales</taxon>
        <taxon>Glomeraceae</taxon>
        <taxon>Rhizophagus</taxon>
    </lineage>
</organism>
<evidence type="ECO:0000313" key="4">
    <source>
        <dbReference type="Proteomes" id="UP000022910"/>
    </source>
</evidence>
<protein>
    <recommendedName>
        <fullName evidence="5">Kelch-like protein 17</fullName>
    </recommendedName>
</protein>
<dbReference type="PROSITE" id="PS51886">
    <property type="entry name" value="TLDC"/>
    <property type="match status" value="1"/>
</dbReference>
<dbReference type="SMART" id="SM00225">
    <property type="entry name" value="BTB"/>
    <property type="match status" value="1"/>
</dbReference>
<dbReference type="EMBL" id="JEMT01028110">
    <property type="protein sequence ID" value="EXX55588.1"/>
    <property type="molecule type" value="Genomic_DNA"/>
</dbReference>
<sequence>MSSLKFTSNLSSLLSQSLLNTLDNDEYYDITIEVGNDTDVKIFRAHMVILSCRSPYLRKILLANKKESEDENLAHIKLPNILPEIFEIVLRYIYGGKLDLEINDTSNIIKVLVAVSELGLQELVPLLQSFLINKNVKWMEQNFNLVFETCFENDSFPELQKYCVKFLSKNPDNAFKLLNLSSISEKSLISLIQHENLKMSVVQIWNHIIKWGLSHNSELPSDITKFSKDDFYVLKDTLKDCIPFVKFFYLSSKEFLDNVLPFRDVLPEELHIELLKLFLNSDYKPTDFQIIKRFASNNFDSKIITIDHIELISKWIDKLEITDKMKNLYEFNLIFRASRDGFTPKQFHEICDDKFRTMSFIKVKDSNEILGGYNPIEWKTDSGFGHSKDSFIFSFMDRNYILSRVQNEKQAVTYYSRYGPSFGNGDLIIFGGTEHTFDNYVNYCKKSSYKKQIRQSIDKFSIEDCEVFQIKRFSFNNKIHEIISDDIDDTDTDIIHSTMFSEEIIDEFAE</sequence>
<dbReference type="Pfam" id="PF00651">
    <property type="entry name" value="BTB"/>
    <property type="match status" value="1"/>
</dbReference>
<comment type="caution">
    <text evidence="3">The sequence shown here is derived from an EMBL/GenBank/DDBJ whole genome shotgun (WGS) entry which is preliminary data.</text>
</comment>
<dbReference type="AlphaFoldDB" id="A0A015LLD3"/>
<evidence type="ECO:0000259" key="2">
    <source>
        <dbReference type="PROSITE" id="PS51886"/>
    </source>
</evidence>
<dbReference type="InterPro" id="IPR000210">
    <property type="entry name" value="BTB/POZ_dom"/>
</dbReference>
<feature type="domain" description="BTB" evidence="1">
    <location>
        <begin position="28"/>
        <end position="102"/>
    </location>
</feature>
<name>A0A015LLD3_RHIIW</name>
<dbReference type="Proteomes" id="UP000022910">
    <property type="component" value="Unassembled WGS sequence"/>
</dbReference>
<evidence type="ECO:0000259" key="1">
    <source>
        <dbReference type="PROSITE" id="PS50097"/>
    </source>
</evidence>
<dbReference type="CDD" id="cd18186">
    <property type="entry name" value="BTB_POZ_ZBTB_KLHL-like"/>
    <property type="match status" value="1"/>
</dbReference>
<dbReference type="InterPro" id="IPR052407">
    <property type="entry name" value="BTB_POZ_domain_cont_9"/>
</dbReference>
<dbReference type="InterPro" id="IPR006571">
    <property type="entry name" value="TLDc_dom"/>
</dbReference>
<dbReference type="InterPro" id="IPR011333">
    <property type="entry name" value="SKP1/BTB/POZ_sf"/>
</dbReference>
<keyword evidence="4" id="KW-1185">Reference proteome</keyword>
<dbReference type="PANTHER" id="PTHR46306">
    <property type="entry name" value="BTB/POZ DOMAIN-CONTAINING PROTEIN 9"/>
    <property type="match status" value="1"/>
</dbReference>
<proteinExistence type="predicted"/>
<dbReference type="SUPFAM" id="SSF54695">
    <property type="entry name" value="POZ domain"/>
    <property type="match status" value="1"/>
</dbReference>
<evidence type="ECO:0000313" key="3">
    <source>
        <dbReference type="EMBL" id="EXX55588.1"/>
    </source>
</evidence>
<dbReference type="SMR" id="A0A015LLD3"/>